<name>A3VF29_9RHOB</name>
<dbReference type="STRING" id="314271.RB2654_10618"/>
<sequence length="77" mass="8461">MDGQGQPLEFANESLSGGFMFRRAGEEDWTVCGSVIARIDGRRVKVHEARFGGVVAEPVTEDIPGLAPYRQIDLTRP</sequence>
<keyword evidence="2" id="KW-1185">Reference proteome</keyword>
<proteinExistence type="predicted"/>
<accession>A3VF29</accession>
<organism evidence="1 2">
    <name type="scientific">Maritimibacter alkaliphilus HTCC2654</name>
    <dbReference type="NCBI Taxonomy" id="314271"/>
    <lineage>
        <taxon>Bacteria</taxon>
        <taxon>Pseudomonadati</taxon>
        <taxon>Pseudomonadota</taxon>
        <taxon>Alphaproteobacteria</taxon>
        <taxon>Rhodobacterales</taxon>
        <taxon>Roseobacteraceae</taxon>
        <taxon>Maritimibacter</taxon>
    </lineage>
</organism>
<evidence type="ECO:0000313" key="1">
    <source>
        <dbReference type="EMBL" id="EAQ12944.1"/>
    </source>
</evidence>
<dbReference type="Proteomes" id="UP000002931">
    <property type="component" value="Unassembled WGS sequence"/>
</dbReference>
<dbReference type="HOGENOM" id="CLU_2633910_0_0_5"/>
<protein>
    <submittedName>
        <fullName evidence="1">Uncharacterized protein</fullName>
    </submittedName>
</protein>
<dbReference type="AlphaFoldDB" id="A3VF29"/>
<evidence type="ECO:0000313" key="2">
    <source>
        <dbReference type="Proteomes" id="UP000002931"/>
    </source>
</evidence>
<comment type="caution">
    <text evidence="1">The sequence shown here is derived from an EMBL/GenBank/DDBJ whole genome shotgun (WGS) entry which is preliminary data.</text>
</comment>
<reference evidence="1 2" key="1">
    <citation type="journal article" date="2010" name="J. Bacteriol.">
        <title>Genome sequences of Pelagibaca bermudensis HTCC2601T and Maritimibacter alkaliphilus HTCC2654T, the type strains of two marine Roseobacter genera.</title>
        <authorList>
            <person name="Thrash J.C."/>
            <person name="Cho J.C."/>
            <person name="Ferriera S."/>
            <person name="Johnson J."/>
            <person name="Vergin K.L."/>
            <person name="Giovannoni S.J."/>
        </authorList>
    </citation>
    <scope>NUCLEOTIDE SEQUENCE [LARGE SCALE GENOMIC DNA]</scope>
    <source>
        <strain evidence="1 2">HTCC2654</strain>
    </source>
</reference>
<gene>
    <name evidence="1" type="ORF">RB2654_10618</name>
</gene>
<dbReference type="EMBL" id="AAMT01000006">
    <property type="protein sequence ID" value="EAQ12944.1"/>
    <property type="molecule type" value="Genomic_DNA"/>
</dbReference>